<dbReference type="OrthoDB" id="8831594at2"/>
<feature type="compositionally biased region" description="Low complexity" evidence="1">
    <location>
        <begin position="137"/>
        <end position="162"/>
    </location>
</feature>
<name>A0A9X8GVS2_9BURK</name>
<reference evidence="3 4" key="1">
    <citation type="submission" date="2018-09" db="EMBL/GenBank/DDBJ databases">
        <title>Acidovorax cavernicola nov. sp. isolated from Gruta de las Maravillas (Aracena, Spain).</title>
        <authorList>
            <person name="Jurado V."/>
            <person name="Gutierrez-Patricio S."/>
            <person name="Gonzalez-Pimentel J.L."/>
            <person name="Miller A.Z."/>
            <person name="Laiz L."/>
            <person name="Saiz-Jimenez C."/>
        </authorList>
    </citation>
    <scope>NUCLEOTIDE SEQUENCE [LARGE SCALE GENOMIC DNA]</scope>
    <source>
        <strain evidence="3 4">1011MAR4D40.2</strain>
    </source>
</reference>
<feature type="transmembrane region" description="Helical" evidence="2">
    <location>
        <begin position="65"/>
        <end position="85"/>
    </location>
</feature>
<keyword evidence="4" id="KW-1185">Reference proteome</keyword>
<dbReference type="InterPro" id="IPR010352">
    <property type="entry name" value="DUF945"/>
</dbReference>
<feature type="compositionally biased region" description="Acidic residues" evidence="1">
    <location>
        <begin position="163"/>
        <end position="175"/>
    </location>
</feature>
<feature type="region of interest" description="Disordered" evidence="1">
    <location>
        <begin position="137"/>
        <end position="184"/>
    </location>
</feature>
<sequence>MAPGTGARLYRELETQGHRVPHGPAPLASRGAATGGGAGTPRAREAPRRPFKTTDRKEILSKKTALGVLAAAIVVAYGGSTWWAGTQVKSSYDVAFGELPKQTALVRVIERNYDRSFLGAVSTVTLELGCPAEAETAPAATAPAANPATNAAAATTDTAEAATEGEEEPSEDDGDAATPPPKPVRITIRDTIHHGPFAGGTLTAAVIDSELVLDAKAQAEAEKLFGKAKPLTAHTKVGFGGGFTTDLTVAPAKLAEEGKGEFAWQGAQARLDMDAARTRLRYDMTMPGLDVNTAAKGVQMKMGKFTAKADMDGSAGWMLATGKTEGRLDSFEFNAPKGLAAGAQAEEGAPPAKAIKVLLQNIDLIGEATIKDGLYASEGTFKGKGKINETAIDKFELASSARRIQVAGYKKLADAWLQSTAGAGCGQRSKAQKDAMQALIEQLAPDLKAMAKHSPEAGIDRMLVEVGGQSAEISYSVALAGVTDEDLQLPGNSLVLKRGVLKANARVPVKWIEKLAETGAGSGQTPPPEMVAGLIEQAEQNGYVKRAGDDVVSQVEFSEGQLKLIGKPVGSPLGK</sequence>
<protein>
    <submittedName>
        <fullName evidence="3">DUF945 domain-containing protein</fullName>
    </submittedName>
</protein>
<dbReference type="Proteomes" id="UP000265619">
    <property type="component" value="Unassembled WGS sequence"/>
</dbReference>
<keyword evidence="2" id="KW-0812">Transmembrane</keyword>
<evidence type="ECO:0000313" key="3">
    <source>
        <dbReference type="EMBL" id="RIX81206.1"/>
    </source>
</evidence>
<comment type="caution">
    <text evidence="3">The sequence shown here is derived from an EMBL/GenBank/DDBJ whole genome shotgun (WGS) entry which is preliminary data.</text>
</comment>
<organism evidence="3 4">
    <name type="scientific">Acidovorax cavernicola</name>
    <dbReference type="NCBI Taxonomy" id="1675792"/>
    <lineage>
        <taxon>Bacteria</taxon>
        <taxon>Pseudomonadati</taxon>
        <taxon>Pseudomonadota</taxon>
        <taxon>Betaproteobacteria</taxon>
        <taxon>Burkholderiales</taxon>
        <taxon>Comamonadaceae</taxon>
        <taxon>Acidovorax</taxon>
    </lineage>
</organism>
<feature type="compositionally biased region" description="Basic and acidic residues" evidence="1">
    <location>
        <begin position="42"/>
        <end position="52"/>
    </location>
</feature>
<dbReference type="AlphaFoldDB" id="A0A9X8GVS2"/>
<evidence type="ECO:0000256" key="1">
    <source>
        <dbReference type="SAM" id="MobiDB-lite"/>
    </source>
</evidence>
<keyword evidence="2" id="KW-1133">Transmembrane helix</keyword>
<evidence type="ECO:0000256" key="2">
    <source>
        <dbReference type="SAM" id="Phobius"/>
    </source>
</evidence>
<evidence type="ECO:0000313" key="4">
    <source>
        <dbReference type="Proteomes" id="UP000265619"/>
    </source>
</evidence>
<dbReference type="Pfam" id="PF06097">
    <property type="entry name" value="DUF945"/>
    <property type="match status" value="1"/>
</dbReference>
<proteinExistence type="predicted"/>
<accession>A0A9X8GVS2</accession>
<dbReference type="EMBL" id="QXMN01000010">
    <property type="protein sequence ID" value="RIX81206.1"/>
    <property type="molecule type" value="Genomic_DNA"/>
</dbReference>
<gene>
    <name evidence="3" type="ORF">D3H34_10740</name>
</gene>
<keyword evidence="2" id="KW-0472">Membrane</keyword>
<feature type="region of interest" description="Disordered" evidence="1">
    <location>
        <begin position="16"/>
        <end position="52"/>
    </location>
</feature>